<evidence type="ECO:0000313" key="13">
    <source>
        <dbReference type="EMBL" id="RNA62508.1"/>
    </source>
</evidence>
<dbReference type="InterPro" id="IPR013758">
    <property type="entry name" value="Topo_IIA_A/C_ab"/>
</dbReference>
<dbReference type="OrthoDB" id="9806486at2"/>
<dbReference type="Gene3D" id="2.120.10.90">
    <property type="entry name" value="DNA gyrase/topoisomerase IV, subunit A, C-terminal"/>
    <property type="match status" value="1"/>
</dbReference>
<gene>
    <name evidence="9" type="primary">gyrA</name>
    <name evidence="13" type="ORF">D1631_11465</name>
</gene>
<dbReference type="PROSITE" id="PS52040">
    <property type="entry name" value="TOPO_IIA"/>
    <property type="match status" value="1"/>
</dbReference>
<dbReference type="GO" id="GO:0006265">
    <property type="term" value="P:DNA topological change"/>
    <property type="evidence" value="ECO:0007669"/>
    <property type="project" value="UniProtKB-UniRule"/>
</dbReference>
<evidence type="ECO:0000256" key="10">
    <source>
        <dbReference type="PROSITE-ProRule" id="PRU01384"/>
    </source>
</evidence>
<comment type="subunit">
    <text evidence="9">Heterotetramer, composed of two GyrA and two GyrB chains. In the heterotetramer, GyrA contains the active site tyrosine that forms a transient covalent intermediate with DNA, while GyrB binds cofactors and catalyzes ATP hydrolysis.</text>
</comment>
<dbReference type="GO" id="GO:0005694">
    <property type="term" value="C:chromosome"/>
    <property type="evidence" value="ECO:0007669"/>
    <property type="project" value="InterPro"/>
</dbReference>
<dbReference type="GO" id="GO:0006261">
    <property type="term" value="P:DNA-templated DNA replication"/>
    <property type="evidence" value="ECO:0007669"/>
    <property type="project" value="UniProtKB-UniRule"/>
</dbReference>
<evidence type="ECO:0000256" key="4">
    <source>
        <dbReference type="ARBA" id="ARBA00022840"/>
    </source>
</evidence>
<dbReference type="InterPro" id="IPR002205">
    <property type="entry name" value="Topo_IIA_dom_A"/>
</dbReference>
<feature type="region of interest" description="Disordered" evidence="11">
    <location>
        <begin position="815"/>
        <end position="861"/>
    </location>
</feature>
<dbReference type="CDD" id="cd00187">
    <property type="entry name" value="TOP4c"/>
    <property type="match status" value="1"/>
</dbReference>
<evidence type="ECO:0000256" key="11">
    <source>
        <dbReference type="SAM" id="MobiDB-lite"/>
    </source>
</evidence>
<reference evidence="13 14" key="1">
    <citation type="submission" date="2018-08" db="EMBL/GenBank/DDBJ databases">
        <title>Chryseobacterium nematophagum: a novel matrix digesting pathogen of nematodes.</title>
        <authorList>
            <person name="Page A."/>
            <person name="Roberts M."/>
            <person name="Felix M.-A."/>
            <person name="Weir W."/>
        </authorList>
    </citation>
    <scope>NUCLEOTIDE SEQUENCE [LARGE SCALE GENOMIC DNA]</scope>
    <source>
        <strain evidence="13 14">JUb129</strain>
    </source>
</reference>
<evidence type="ECO:0000256" key="6">
    <source>
        <dbReference type="ARBA" id="ARBA00023125"/>
    </source>
</evidence>
<comment type="function">
    <text evidence="9">A type II topoisomerase that negatively supercoils closed circular double-stranded (ds) DNA in an ATP-dependent manner to modulate DNA topology and maintain chromosomes in an underwound state. Negative supercoiling favors strand separation, and DNA replication, transcription, recombination and repair, all of which involve strand separation. Also able to catalyze the interconversion of other topological isomers of dsDNA rings, including catenanes and knotted rings. Type II topoisomerases break and join 2 DNA strands simultaneously in an ATP-dependent manner.</text>
</comment>
<dbReference type="NCBIfam" id="NF004043">
    <property type="entry name" value="PRK05560.1"/>
    <property type="match status" value="1"/>
</dbReference>
<dbReference type="FunFam" id="3.30.1360.40:FF:000002">
    <property type="entry name" value="DNA gyrase subunit A"/>
    <property type="match status" value="1"/>
</dbReference>
<feature type="compositionally biased region" description="Acidic residues" evidence="11">
    <location>
        <begin position="817"/>
        <end position="830"/>
    </location>
</feature>
<name>A0A3M7TGV9_9FLAO</name>
<accession>A0A3M7TGV9</accession>
<feature type="compositionally biased region" description="Polar residues" evidence="11">
    <location>
        <begin position="833"/>
        <end position="854"/>
    </location>
</feature>
<comment type="catalytic activity">
    <reaction evidence="1 9 10">
        <text>ATP-dependent breakage, passage and rejoining of double-stranded DNA.</text>
        <dbReference type="EC" id="5.6.2.2"/>
    </reaction>
</comment>
<keyword evidence="9" id="KW-0963">Cytoplasm</keyword>
<dbReference type="RefSeq" id="WP_122636570.1">
    <property type="nucleotide sequence ID" value="NZ_QWIU01000002.1"/>
</dbReference>
<evidence type="ECO:0000256" key="7">
    <source>
        <dbReference type="ARBA" id="ARBA00023235"/>
    </source>
</evidence>
<dbReference type="GO" id="GO:0009330">
    <property type="term" value="C:DNA topoisomerase type II (double strand cut, ATP-hydrolyzing) complex"/>
    <property type="evidence" value="ECO:0007669"/>
    <property type="project" value="TreeGrafter"/>
</dbReference>
<dbReference type="GO" id="GO:0034335">
    <property type="term" value="F:DNA negative supercoiling activity"/>
    <property type="evidence" value="ECO:0007669"/>
    <property type="project" value="UniProtKB-ARBA"/>
</dbReference>
<dbReference type="InterPro" id="IPR035516">
    <property type="entry name" value="Gyrase/topoIV_suA_C"/>
</dbReference>
<dbReference type="InterPro" id="IPR050220">
    <property type="entry name" value="Type_II_DNA_Topoisomerases"/>
</dbReference>
<sequence>MQKEGERLIPINIVDEMKSSYIDYSMSVIVSRALPDVRDGLKPVHRRVLYGMYGLGVFSNRKYLKSARIVGDVLGKYHPHGDSSVYDAMVRMAQNWSLRYPQVDGQGNFGSMDGDPPAAMRYTEARLKKISDEILSDLDKETVDFQNNFDDSLQEPTVMPTKIPNLLVNGTSGIAVGMATNMAPHNLSESVDAICAYIDNKEVTIDELMQHIIAPDFPTGGIIYGYDGVRDAFHTGRGRVVLRAKVAFEEIGNRNAIIVNEVPYQVNKAEMIARTAELVKDDKIPGIYEIRDESDRKGLRIVYELKNDAIPNVVLNLLYKYTALQTSFSVNNIALVHGRPEQLNLKDIIHHFVEHRHEVIVRRTQFELKKAKERAHILEGFMKVIGTQDSLDKAISIIRHSANPQAAKEGLISEFDLSEIQAQAILDLRLARLTGMELDKIRDEYDAIMKEISDLEDILANEPRRFQIIKDELLEVKEKYGDERRTEIDYSGGEMSIEDIIPNESVVLTISHAGYIKRTSLSEYKIQSRGGVGNRAATTRDEDFLEYIVSATNHQYMLFFTEKGRCYWLRVFEIPEGSKTAKGRAVQNLINIEPDDKIKAYIRTNNLKDAEYVNQMSVVMVTKNGTIKKTSLEAYSRPRVNGVNAIEIRDNDQLLGAYLTNGNSQIMIATKNGKCIRFPEEKVREVGRGSIGVRGIMMEDNDEAIGMIVVNDVEKETVLVVSEKGYGKRTAVEDYRITNRGGKGVITLNITEKTGNLIAIQNVTDEDGLMIINKSGVAIRMGMDEMRVMGRNTQGVRMINLKKNDEIAAIAKVEMDKDVEEDSEEIEEGMETTVDNQENNIAPQVESENQQGDSENPDSEE</sequence>
<dbReference type="GO" id="GO:0005524">
    <property type="term" value="F:ATP binding"/>
    <property type="evidence" value="ECO:0007669"/>
    <property type="project" value="UniProtKB-UniRule"/>
</dbReference>
<comment type="caution">
    <text evidence="13">The sequence shown here is derived from an EMBL/GenBank/DDBJ whole genome shotgun (WGS) entry which is preliminary data.</text>
</comment>
<dbReference type="FunFam" id="1.10.268.10:FF:000001">
    <property type="entry name" value="DNA gyrase subunit A"/>
    <property type="match status" value="1"/>
</dbReference>
<evidence type="ECO:0000313" key="14">
    <source>
        <dbReference type="Proteomes" id="UP000278775"/>
    </source>
</evidence>
<organism evidence="13 14">
    <name type="scientific">Chryseobacterium nematophagum</name>
    <dbReference type="NCBI Taxonomy" id="2305228"/>
    <lineage>
        <taxon>Bacteria</taxon>
        <taxon>Pseudomonadati</taxon>
        <taxon>Bacteroidota</taxon>
        <taxon>Flavobacteriia</taxon>
        <taxon>Flavobacteriales</taxon>
        <taxon>Weeksellaceae</taxon>
        <taxon>Chryseobacterium group</taxon>
        <taxon>Chryseobacterium</taxon>
    </lineage>
</organism>
<dbReference type="Pfam" id="PF03989">
    <property type="entry name" value="DNA_gyraseA_C"/>
    <property type="match status" value="6"/>
</dbReference>
<keyword evidence="3 9" id="KW-0547">Nucleotide-binding</keyword>
<dbReference type="PANTHER" id="PTHR43493:SF5">
    <property type="entry name" value="DNA GYRASE SUBUNIT A, CHLOROPLASTIC_MITOCHONDRIAL"/>
    <property type="match status" value="1"/>
</dbReference>
<evidence type="ECO:0000256" key="2">
    <source>
        <dbReference type="ARBA" id="ARBA00008263"/>
    </source>
</evidence>
<dbReference type="Proteomes" id="UP000278775">
    <property type="component" value="Unassembled WGS sequence"/>
</dbReference>
<dbReference type="InterPro" id="IPR006691">
    <property type="entry name" value="GyrA/parC_rep"/>
</dbReference>
<comment type="subcellular location">
    <subcellularLocation>
        <location evidence="9">Cytoplasm</location>
    </subcellularLocation>
</comment>
<dbReference type="InterPro" id="IPR013760">
    <property type="entry name" value="Topo_IIA-like_dom_sf"/>
</dbReference>
<keyword evidence="5 9" id="KW-0799">Topoisomerase</keyword>
<dbReference type="GO" id="GO:0005737">
    <property type="term" value="C:cytoplasm"/>
    <property type="evidence" value="ECO:0007669"/>
    <property type="project" value="UniProtKB-SubCell"/>
</dbReference>
<keyword evidence="6 9" id="KW-0238">DNA-binding</keyword>
<evidence type="ECO:0000256" key="1">
    <source>
        <dbReference type="ARBA" id="ARBA00000185"/>
    </source>
</evidence>
<proteinExistence type="inferred from homology"/>
<dbReference type="PANTHER" id="PTHR43493">
    <property type="entry name" value="DNA GYRASE/TOPOISOMERASE SUBUNIT A"/>
    <property type="match status" value="1"/>
</dbReference>
<evidence type="ECO:0000256" key="9">
    <source>
        <dbReference type="HAMAP-Rule" id="MF_01897"/>
    </source>
</evidence>
<dbReference type="NCBIfam" id="TIGR01063">
    <property type="entry name" value="gyrA"/>
    <property type="match status" value="1"/>
</dbReference>
<feature type="domain" description="Topo IIA-type catalytic" evidence="12">
    <location>
        <begin position="34"/>
        <end position="500"/>
    </location>
</feature>
<dbReference type="InterPro" id="IPR013757">
    <property type="entry name" value="Topo_IIA_A_a_sf"/>
</dbReference>
<evidence type="ECO:0000256" key="3">
    <source>
        <dbReference type="ARBA" id="ARBA00022741"/>
    </source>
</evidence>
<comment type="miscellaneous">
    <text evidence="9">Few gyrases are as efficient as E.coli at forming negative supercoils. Not all organisms have 2 type II topoisomerases; in organisms with a single type II topoisomerase this enzyme also has to decatenate newly replicated chromosomes.</text>
</comment>
<comment type="similarity">
    <text evidence="2 9">Belongs to the type II topoisomerase GyrA/ParC subunit family.</text>
</comment>
<keyword evidence="7 9" id="KW-0413">Isomerase</keyword>
<dbReference type="InterPro" id="IPR005743">
    <property type="entry name" value="GyrA"/>
</dbReference>
<comment type="subunit">
    <text evidence="8">Heterotetramer composed of ParC and ParE.</text>
</comment>
<dbReference type="FunFam" id="2.120.10.90:FF:000005">
    <property type="entry name" value="DNA topoisomerase 4 subunit A"/>
    <property type="match status" value="1"/>
</dbReference>
<evidence type="ECO:0000256" key="5">
    <source>
        <dbReference type="ARBA" id="ARBA00023029"/>
    </source>
</evidence>
<dbReference type="NCBIfam" id="NF004044">
    <property type="entry name" value="PRK05561.1"/>
    <property type="match status" value="1"/>
</dbReference>
<dbReference type="EMBL" id="QWIU01000002">
    <property type="protein sequence ID" value="RNA62508.1"/>
    <property type="molecule type" value="Genomic_DNA"/>
</dbReference>
<dbReference type="AlphaFoldDB" id="A0A3M7TGV9"/>
<evidence type="ECO:0000256" key="8">
    <source>
        <dbReference type="ARBA" id="ARBA00063644"/>
    </source>
</evidence>
<dbReference type="SMART" id="SM00434">
    <property type="entry name" value="TOP4c"/>
    <property type="match status" value="1"/>
</dbReference>
<dbReference type="Gene3D" id="1.10.268.10">
    <property type="entry name" value="Topoisomerase, domain 3"/>
    <property type="match status" value="1"/>
</dbReference>
<dbReference type="EC" id="5.6.2.2" evidence="9"/>
<comment type="caution">
    <text evidence="9">Lacks conserved residue(s) required for the propagation of feature annotation.</text>
</comment>
<dbReference type="SUPFAM" id="SSF101904">
    <property type="entry name" value="GyrA/ParC C-terminal domain-like"/>
    <property type="match status" value="1"/>
</dbReference>
<dbReference type="Gene3D" id="3.90.199.10">
    <property type="entry name" value="Topoisomerase II, domain 5"/>
    <property type="match status" value="1"/>
</dbReference>
<keyword evidence="4 9" id="KW-0067">ATP-binding</keyword>
<dbReference type="Gene3D" id="3.30.1360.40">
    <property type="match status" value="1"/>
</dbReference>
<evidence type="ECO:0000259" key="12">
    <source>
        <dbReference type="PROSITE" id="PS52040"/>
    </source>
</evidence>
<dbReference type="GO" id="GO:0003677">
    <property type="term" value="F:DNA binding"/>
    <property type="evidence" value="ECO:0007669"/>
    <property type="project" value="UniProtKB-UniRule"/>
</dbReference>
<dbReference type="FunFam" id="3.90.199.10:FF:000001">
    <property type="entry name" value="DNA gyrase subunit A"/>
    <property type="match status" value="1"/>
</dbReference>
<feature type="active site" description="O-(5'-phospho-DNA)-tyrosine intermediate" evidence="9 10">
    <location>
        <position position="122"/>
    </location>
</feature>
<dbReference type="HAMAP" id="MF_01897">
    <property type="entry name" value="GyrA"/>
    <property type="match status" value="1"/>
</dbReference>
<dbReference type="Pfam" id="PF00521">
    <property type="entry name" value="DNA_topoisoIV"/>
    <property type="match status" value="1"/>
</dbReference>
<protein>
    <recommendedName>
        <fullName evidence="9">DNA gyrase subunit A</fullName>
        <ecNumber evidence="9">5.6.2.2</ecNumber>
    </recommendedName>
</protein>
<dbReference type="SUPFAM" id="SSF56719">
    <property type="entry name" value="Type II DNA topoisomerase"/>
    <property type="match status" value="1"/>
</dbReference>